<accession>A0A7D9M2Q7</accession>
<evidence type="ECO:0000313" key="2">
    <source>
        <dbReference type="Proteomes" id="UP001152795"/>
    </source>
</evidence>
<dbReference type="OrthoDB" id="5973923at2759"/>
<dbReference type="EMBL" id="CACRXK020030262">
    <property type="protein sequence ID" value="CAB4042508.1"/>
    <property type="molecule type" value="Genomic_DNA"/>
</dbReference>
<organism evidence="1 2">
    <name type="scientific">Paramuricea clavata</name>
    <name type="common">Red gorgonian</name>
    <name type="synonym">Violescent sea-whip</name>
    <dbReference type="NCBI Taxonomy" id="317549"/>
    <lineage>
        <taxon>Eukaryota</taxon>
        <taxon>Metazoa</taxon>
        <taxon>Cnidaria</taxon>
        <taxon>Anthozoa</taxon>
        <taxon>Octocorallia</taxon>
        <taxon>Malacalcyonacea</taxon>
        <taxon>Plexauridae</taxon>
        <taxon>Paramuricea</taxon>
    </lineage>
</organism>
<dbReference type="PANTHER" id="PTHR47456:SF5">
    <property type="match status" value="1"/>
</dbReference>
<evidence type="ECO:0000313" key="1">
    <source>
        <dbReference type="EMBL" id="CAB4042508.1"/>
    </source>
</evidence>
<dbReference type="InterPro" id="IPR029309">
    <property type="entry name" value="CaRF"/>
</dbReference>
<comment type="caution">
    <text evidence="1">The sequence shown here is derived from an EMBL/GenBank/DDBJ whole genome shotgun (WGS) entry which is preliminary data.</text>
</comment>
<dbReference type="PANTHER" id="PTHR47456">
    <property type="entry name" value="PHD-TYPE DOMAIN-CONTAINING PROTEIN"/>
    <property type="match status" value="1"/>
</dbReference>
<dbReference type="GO" id="GO:0003700">
    <property type="term" value="F:DNA-binding transcription factor activity"/>
    <property type="evidence" value="ECO:0007669"/>
    <property type="project" value="InterPro"/>
</dbReference>
<dbReference type="Pfam" id="PF15299">
    <property type="entry name" value="ALS2CR8"/>
    <property type="match status" value="1"/>
</dbReference>
<dbReference type="AlphaFoldDB" id="A0A7D9M2Q7"/>
<gene>
    <name evidence="1" type="ORF">PACLA_8A031857</name>
</gene>
<name>A0A7D9M2Q7_PARCT</name>
<dbReference type="Proteomes" id="UP001152795">
    <property type="component" value="Unassembled WGS sequence"/>
</dbReference>
<keyword evidence="2" id="KW-1185">Reference proteome</keyword>
<sequence>AVGICEAIDPAIKDKVAELIGMSVRRVSDVKRYLEHYVKNNLFKGTAIPPKTRRRYFPRRKDIANEIAKIKREKLS</sequence>
<proteinExistence type="predicted"/>
<reference evidence="1" key="1">
    <citation type="submission" date="2020-04" db="EMBL/GenBank/DDBJ databases">
        <authorList>
            <person name="Alioto T."/>
            <person name="Alioto T."/>
            <person name="Gomez Garrido J."/>
        </authorList>
    </citation>
    <scope>NUCLEOTIDE SEQUENCE</scope>
    <source>
        <strain evidence="1">A484AB</strain>
    </source>
</reference>
<feature type="non-terminal residue" evidence="1">
    <location>
        <position position="1"/>
    </location>
</feature>
<protein>
    <submittedName>
        <fullName evidence="1">Calcium-responsive transcription factor isoform X2</fullName>
    </submittedName>
</protein>